<dbReference type="PROSITE" id="PS00330">
    <property type="entry name" value="HEMOLYSIN_CALCIUM"/>
    <property type="match status" value="4"/>
</dbReference>
<feature type="region of interest" description="Disordered" evidence="3">
    <location>
        <begin position="204"/>
        <end position="232"/>
    </location>
</feature>
<dbReference type="InterPro" id="IPR018511">
    <property type="entry name" value="Hemolysin-typ_Ca-bd_CS"/>
</dbReference>
<dbReference type="Pfam" id="PF00353">
    <property type="entry name" value="HemolysinCabind"/>
    <property type="match status" value="3"/>
</dbReference>
<comment type="subcellular location">
    <subcellularLocation>
        <location evidence="1">Secreted</location>
    </subcellularLocation>
</comment>
<dbReference type="SUPFAM" id="SSF51120">
    <property type="entry name" value="beta-Roll"/>
    <property type="match status" value="2"/>
</dbReference>
<evidence type="ECO:0000256" key="1">
    <source>
        <dbReference type="ARBA" id="ARBA00004613"/>
    </source>
</evidence>
<gene>
    <name evidence="4" type="ORF">SAMN04488095_0915</name>
</gene>
<dbReference type="Gene3D" id="2.150.10.10">
    <property type="entry name" value="Serralysin-like metalloprotease, C-terminal"/>
    <property type="match status" value="2"/>
</dbReference>
<evidence type="ECO:0000313" key="5">
    <source>
        <dbReference type="Proteomes" id="UP000199110"/>
    </source>
</evidence>
<keyword evidence="2" id="KW-0964">Secreted</keyword>
<dbReference type="PRINTS" id="PR00313">
    <property type="entry name" value="CABNDNGRPT"/>
</dbReference>
<name>A0A1I3ID36_9RHOB</name>
<dbReference type="EMBL" id="FORA01000001">
    <property type="protein sequence ID" value="SFI45861.1"/>
    <property type="molecule type" value="Genomic_DNA"/>
</dbReference>
<dbReference type="AlphaFoldDB" id="A0A1I3ID36"/>
<protein>
    <submittedName>
        <fullName evidence="4">Hemolysin-type calcium-binding repeat-containing protein</fullName>
    </submittedName>
</protein>
<dbReference type="GO" id="GO:0005576">
    <property type="term" value="C:extracellular region"/>
    <property type="evidence" value="ECO:0007669"/>
    <property type="project" value="UniProtKB-SubCell"/>
</dbReference>
<evidence type="ECO:0000313" key="4">
    <source>
        <dbReference type="EMBL" id="SFI45861.1"/>
    </source>
</evidence>
<dbReference type="PANTHER" id="PTHR38340">
    <property type="entry name" value="S-LAYER PROTEIN"/>
    <property type="match status" value="1"/>
</dbReference>
<reference evidence="4 5" key="1">
    <citation type="submission" date="2016-10" db="EMBL/GenBank/DDBJ databases">
        <authorList>
            <person name="de Groot N.N."/>
        </authorList>
    </citation>
    <scope>NUCLEOTIDE SEQUENCE [LARGE SCALE GENOMIC DNA]</scope>
    <source>
        <strain evidence="4 5">DSM 19073</strain>
    </source>
</reference>
<proteinExistence type="predicted"/>
<dbReference type="InterPro" id="IPR050557">
    <property type="entry name" value="RTX_toxin/Mannuronan_C5-epim"/>
</dbReference>
<dbReference type="RefSeq" id="WP_175484793.1">
    <property type="nucleotide sequence ID" value="NZ_FORA01000001.1"/>
</dbReference>
<dbReference type="InterPro" id="IPR011049">
    <property type="entry name" value="Serralysin-like_metalloprot_C"/>
</dbReference>
<dbReference type="GO" id="GO:0005509">
    <property type="term" value="F:calcium ion binding"/>
    <property type="evidence" value="ECO:0007669"/>
    <property type="project" value="InterPro"/>
</dbReference>
<evidence type="ECO:0000256" key="3">
    <source>
        <dbReference type="SAM" id="MobiDB-lite"/>
    </source>
</evidence>
<organism evidence="4 5">
    <name type="scientific">Jannaschia pohangensis</name>
    <dbReference type="NCBI Taxonomy" id="390807"/>
    <lineage>
        <taxon>Bacteria</taxon>
        <taxon>Pseudomonadati</taxon>
        <taxon>Pseudomonadota</taxon>
        <taxon>Alphaproteobacteria</taxon>
        <taxon>Rhodobacterales</taxon>
        <taxon>Roseobacteraceae</taxon>
        <taxon>Jannaschia</taxon>
    </lineage>
</organism>
<dbReference type="STRING" id="390807.SAMN04488095_0915"/>
<keyword evidence="5" id="KW-1185">Reference proteome</keyword>
<dbReference type="Proteomes" id="UP000199110">
    <property type="component" value="Unassembled WGS sequence"/>
</dbReference>
<dbReference type="InterPro" id="IPR001343">
    <property type="entry name" value="Hemolysn_Ca-bd"/>
</dbReference>
<evidence type="ECO:0000256" key="2">
    <source>
        <dbReference type="ARBA" id="ARBA00022525"/>
    </source>
</evidence>
<sequence>MNIVGTSGSGALTGTDADDKIIGLAGDDTINGGAGNDRIYGGAGADLIIGGAGNDVIFAGNGGQRGGDGFADVMEFGADDGFDKVYGFEVGVDKIVLTGQGVEYTITFIESTQNTIITYGDTTITVYDVRLTDDDISNPGGIGGNVDGETITGTPAADALVGTNGDDTIVALGDDDVVDGSGGNDFILGNTGFDSLLGGAGDDTLYGGRDDDQVEGGDGNDVLSGDAGSDTLTGGDGDDTFVFFSRHDGVGSDVITDWEAGEEIALIGFGGVFVVTDVDGDSVLIFSNDTESLIVEIEGTTDVTAIEGAIAFYEDNPF</sequence>
<accession>A0A1I3ID36</accession>
<dbReference type="PANTHER" id="PTHR38340:SF1">
    <property type="entry name" value="S-LAYER PROTEIN"/>
    <property type="match status" value="1"/>
</dbReference>